<evidence type="ECO:0000259" key="10">
    <source>
        <dbReference type="PROSITE" id="PS50850"/>
    </source>
</evidence>
<evidence type="ECO:0000313" key="12">
    <source>
        <dbReference type="Proteomes" id="UP000254000"/>
    </source>
</evidence>
<protein>
    <submittedName>
        <fullName evidence="11">Antiporter</fullName>
    </submittedName>
</protein>
<feature type="transmembrane region" description="Helical" evidence="9">
    <location>
        <begin position="437"/>
        <end position="456"/>
    </location>
</feature>
<dbReference type="Gene3D" id="1.20.1250.20">
    <property type="entry name" value="MFS general substrate transporter like domains"/>
    <property type="match status" value="1"/>
</dbReference>
<dbReference type="Gene3D" id="1.20.1720.10">
    <property type="entry name" value="Multidrug resistance protein D"/>
    <property type="match status" value="1"/>
</dbReference>
<evidence type="ECO:0000256" key="6">
    <source>
        <dbReference type="ARBA" id="ARBA00022989"/>
    </source>
</evidence>
<evidence type="ECO:0000256" key="9">
    <source>
        <dbReference type="SAM" id="Phobius"/>
    </source>
</evidence>
<dbReference type="Pfam" id="PF07690">
    <property type="entry name" value="MFS_1"/>
    <property type="match status" value="1"/>
</dbReference>
<comment type="caution">
    <text evidence="11">The sequence shown here is derived from an EMBL/GenBank/DDBJ whole genome shotgun (WGS) entry which is preliminary data.</text>
</comment>
<comment type="similarity">
    <text evidence="2">Belongs to the major facilitator superfamily. EmrB family.</text>
</comment>
<organism evidence="11 12">
    <name type="scientific">Gordonibacter pamelaeae</name>
    <dbReference type="NCBI Taxonomy" id="471189"/>
    <lineage>
        <taxon>Bacteria</taxon>
        <taxon>Bacillati</taxon>
        <taxon>Actinomycetota</taxon>
        <taxon>Coriobacteriia</taxon>
        <taxon>Eggerthellales</taxon>
        <taxon>Eggerthellaceae</taxon>
        <taxon>Gordonibacter</taxon>
    </lineage>
</organism>
<name>A0A369M6R7_9ACTN</name>
<dbReference type="PANTHER" id="PTHR42718:SF9">
    <property type="entry name" value="MAJOR FACILITATOR SUPERFAMILY MULTIDRUG TRANSPORTER MFSC"/>
    <property type="match status" value="1"/>
</dbReference>
<dbReference type="InterPro" id="IPR020846">
    <property type="entry name" value="MFS_dom"/>
</dbReference>
<evidence type="ECO:0000256" key="4">
    <source>
        <dbReference type="ARBA" id="ARBA00022475"/>
    </source>
</evidence>
<feature type="compositionally biased region" description="Basic and acidic residues" evidence="8">
    <location>
        <begin position="511"/>
        <end position="524"/>
    </location>
</feature>
<dbReference type="PROSITE" id="PS50850">
    <property type="entry name" value="MFS"/>
    <property type="match status" value="1"/>
</dbReference>
<dbReference type="Proteomes" id="UP000254000">
    <property type="component" value="Unassembled WGS sequence"/>
</dbReference>
<reference evidence="11 12" key="1">
    <citation type="journal article" date="2018" name="Elife">
        <title>Discovery and characterization of a prevalent human gut bacterial enzyme sufficient for the inactivation of a family of plant toxins.</title>
        <authorList>
            <person name="Koppel N."/>
            <person name="Bisanz J.E."/>
            <person name="Pandelia M.E."/>
            <person name="Turnbaugh P.J."/>
            <person name="Balskus E.P."/>
        </authorList>
    </citation>
    <scope>NUCLEOTIDE SEQUENCE [LARGE SCALE GENOMIC DNA]</scope>
    <source>
        <strain evidence="11 12">3C</strain>
    </source>
</reference>
<feature type="transmembrane region" description="Helical" evidence="9">
    <location>
        <begin position="203"/>
        <end position="222"/>
    </location>
</feature>
<evidence type="ECO:0000256" key="3">
    <source>
        <dbReference type="ARBA" id="ARBA00022448"/>
    </source>
</evidence>
<feature type="transmembrane region" description="Helical" evidence="9">
    <location>
        <begin position="258"/>
        <end position="279"/>
    </location>
</feature>
<feature type="transmembrane region" description="Helical" evidence="9">
    <location>
        <begin position="468"/>
        <end position="490"/>
    </location>
</feature>
<dbReference type="InterPro" id="IPR004638">
    <property type="entry name" value="EmrB-like"/>
</dbReference>
<keyword evidence="3" id="KW-0813">Transport</keyword>
<dbReference type="PRINTS" id="PR01036">
    <property type="entry name" value="TCRTETB"/>
</dbReference>
<feature type="transmembrane region" description="Helical" evidence="9">
    <location>
        <begin position="234"/>
        <end position="252"/>
    </location>
</feature>
<dbReference type="NCBIfam" id="TIGR00711">
    <property type="entry name" value="efflux_EmrB"/>
    <property type="match status" value="1"/>
</dbReference>
<feature type="transmembrane region" description="Helical" evidence="9">
    <location>
        <begin position="365"/>
        <end position="384"/>
    </location>
</feature>
<evidence type="ECO:0000313" key="11">
    <source>
        <dbReference type="EMBL" id="RDB67094.1"/>
    </source>
</evidence>
<dbReference type="PANTHER" id="PTHR42718">
    <property type="entry name" value="MAJOR FACILITATOR SUPERFAMILY MULTIDRUG TRANSPORTER MFSC"/>
    <property type="match status" value="1"/>
</dbReference>
<accession>A0A369M6R7</accession>
<dbReference type="InterPro" id="IPR036259">
    <property type="entry name" value="MFS_trans_sf"/>
</dbReference>
<feature type="transmembrane region" description="Helical" evidence="9">
    <location>
        <begin position="390"/>
        <end position="416"/>
    </location>
</feature>
<feature type="transmembrane region" description="Helical" evidence="9">
    <location>
        <begin position="45"/>
        <end position="65"/>
    </location>
</feature>
<feature type="region of interest" description="Disordered" evidence="8">
    <location>
        <begin position="499"/>
        <end position="524"/>
    </location>
</feature>
<feature type="domain" description="Major facilitator superfamily (MFS) profile" evidence="10">
    <location>
        <begin position="47"/>
        <end position="496"/>
    </location>
</feature>
<dbReference type="SUPFAM" id="SSF103473">
    <property type="entry name" value="MFS general substrate transporter"/>
    <property type="match status" value="1"/>
</dbReference>
<comment type="subcellular location">
    <subcellularLocation>
        <location evidence="1">Cell membrane</location>
        <topology evidence="1">Multi-pass membrane protein</topology>
    </subcellularLocation>
</comment>
<evidence type="ECO:0000256" key="7">
    <source>
        <dbReference type="ARBA" id="ARBA00023136"/>
    </source>
</evidence>
<sequence>MKPHSRRPPPLRHGSASDAFAKEVDALLNEQQLIARQHKVTRKEITVIGIVLAGAFLAILNQTVLSPALPKLMDAFAISAGTAQWVTSIYMLVNGIMVPITGFLIDRFSTRKLFFASMAAFIVGTALCAAAPSFELLIVGRILQAAGAGVQLPLVGVVPMLIFPPEKRGTAMGMAGIVMSCAPAAGPVLAGGIIDAWGWRMMFWSMIPLAVLVLVVSFFLLSNVGELKRPHLDVPSIVLSTFAFGGLLYGFSSASTLGWGNAVVVGSIAVGVVSLAWFVRRQLHLDEPLLQLRALKTPTFAYSAVIVTVVNSALAVGSVILPIYLQNVLGLTAFETGILMTPGAVSTIFLSPISGMLFDKFGPRVIAIVGLTGLTASLAALSFVDDKTTVAYLVAFYVIQSSGLTLANMPVTTWGINALPNDMIAHGNAISNTGRQVGGAVSTALIVTVMTMVTAANAEAGPVASTAAGIDVAYGISAAVAAIALIVAVLKVHNTKKRAVATPAPQAEAPRAVDLEEAREGAGR</sequence>
<dbReference type="GO" id="GO:0022857">
    <property type="term" value="F:transmembrane transporter activity"/>
    <property type="evidence" value="ECO:0007669"/>
    <property type="project" value="InterPro"/>
</dbReference>
<dbReference type="AlphaFoldDB" id="A0A369M6R7"/>
<keyword evidence="4" id="KW-1003">Cell membrane</keyword>
<evidence type="ECO:0000256" key="5">
    <source>
        <dbReference type="ARBA" id="ARBA00022692"/>
    </source>
</evidence>
<dbReference type="EMBL" id="PPTS01000001">
    <property type="protein sequence ID" value="RDB67094.1"/>
    <property type="molecule type" value="Genomic_DNA"/>
</dbReference>
<feature type="transmembrane region" description="Helical" evidence="9">
    <location>
        <begin position="85"/>
        <end position="106"/>
    </location>
</feature>
<evidence type="ECO:0000256" key="1">
    <source>
        <dbReference type="ARBA" id="ARBA00004651"/>
    </source>
</evidence>
<dbReference type="InterPro" id="IPR011701">
    <property type="entry name" value="MFS"/>
</dbReference>
<feature type="transmembrane region" description="Helical" evidence="9">
    <location>
        <begin position="175"/>
        <end position="197"/>
    </location>
</feature>
<feature type="transmembrane region" description="Helical" evidence="9">
    <location>
        <begin position="113"/>
        <end position="132"/>
    </location>
</feature>
<feature type="transmembrane region" description="Helical" evidence="9">
    <location>
        <begin position="337"/>
        <end position="358"/>
    </location>
</feature>
<feature type="transmembrane region" description="Helical" evidence="9">
    <location>
        <begin position="138"/>
        <end position="163"/>
    </location>
</feature>
<keyword evidence="12" id="KW-1185">Reference proteome</keyword>
<keyword evidence="7 9" id="KW-0472">Membrane</keyword>
<evidence type="ECO:0000256" key="8">
    <source>
        <dbReference type="SAM" id="MobiDB-lite"/>
    </source>
</evidence>
<dbReference type="CDD" id="cd17503">
    <property type="entry name" value="MFS_LmrB_MDR_like"/>
    <property type="match status" value="1"/>
</dbReference>
<keyword evidence="5 9" id="KW-0812">Transmembrane</keyword>
<proteinExistence type="inferred from homology"/>
<dbReference type="OrthoDB" id="9812221at2"/>
<feature type="transmembrane region" description="Helical" evidence="9">
    <location>
        <begin position="300"/>
        <end position="325"/>
    </location>
</feature>
<evidence type="ECO:0000256" key="2">
    <source>
        <dbReference type="ARBA" id="ARBA00008537"/>
    </source>
</evidence>
<keyword evidence="6 9" id="KW-1133">Transmembrane helix</keyword>
<gene>
    <name evidence="11" type="ORF">C1877_01235</name>
</gene>
<dbReference type="GO" id="GO:0005886">
    <property type="term" value="C:plasma membrane"/>
    <property type="evidence" value="ECO:0007669"/>
    <property type="project" value="UniProtKB-SubCell"/>
</dbReference>